<protein>
    <submittedName>
        <fullName evidence="2">Uncharacterized protein</fullName>
    </submittedName>
</protein>
<gene>
    <name evidence="2" type="ORF">O181_025309</name>
</gene>
<feature type="compositionally biased region" description="Low complexity" evidence="1">
    <location>
        <begin position="209"/>
        <end position="221"/>
    </location>
</feature>
<organism evidence="2 3">
    <name type="scientific">Austropuccinia psidii MF-1</name>
    <dbReference type="NCBI Taxonomy" id="1389203"/>
    <lineage>
        <taxon>Eukaryota</taxon>
        <taxon>Fungi</taxon>
        <taxon>Dikarya</taxon>
        <taxon>Basidiomycota</taxon>
        <taxon>Pucciniomycotina</taxon>
        <taxon>Pucciniomycetes</taxon>
        <taxon>Pucciniales</taxon>
        <taxon>Sphaerophragmiaceae</taxon>
        <taxon>Austropuccinia</taxon>
    </lineage>
</organism>
<keyword evidence="3" id="KW-1185">Reference proteome</keyword>
<comment type="caution">
    <text evidence="2">The sequence shown here is derived from an EMBL/GenBank/DDBJ whole genome shotgun (WGS) entry which is preliminary data.</text>
</comment>
<proteinExistence type="predicted"/>
<feature type="region of interest" description="Disordered" evidence="1">
    <location>
        <begin position="195"/>
        <end position="294"/>
    </location>
</feature>
<reference evidence="2" key="1">
    <citation type="submission" date="2021-03" db="EMBL/GenBank/DDBJ databases">
        <title>Draft genome sequence of rust myrtle Austropuccinia psidii MF-1, a brazilian biotype.</title>
        <authorList>
            <person name="Quecine M.C."/>
            <person name="Pachon D.M.R."/>
            <person name="Bonatelli M.L."/>
            <person name="Correr F.H."/>
            <person name="Franceschini L.M."/>
            <person name="Leite T.F."/>
            <person name="Margarido G.R.A."/>
            <person name="Almeida C.A."/>
            <person name="Ferrarezi J.A."/>
            <person name="Labate C.A."/>
        </authorList>
    </citation>
    <scope>NUCLEOTIDE SEQUENCE</scope>
    <source>
        <strain evidence="2">MF-1</strain>
    </source>
</reference>
<evidence type="ECO:0000256" key="1">
    <source>
        <dbReference type="SAM" id="MobiDB-lite"/>
    </source>
</evidence>
<dbReference type="AlphaFoldDB" id="A0A9Q3CHT2"/>
<evidence type="ECO:0000313" key="2">
    <source>
        <dbReference type="EMBL" id="MBW0485594.1"/>
    </source>
</evidence>
<feature type="compositionally biased region" description="Polar residues" evidence="1">
    <location>
        <begin position="260"/>
        <end position="269"/>
    </location>
</feature>
<sequence length="294" mass="32815">MCLEKGKDLFKHFNPRSSNCHFCYVGKKPCCCPGLPAVNVRRYLWRNNDGPFRKDFPVSEAPTPDYTSGYSNFEYGEFLYQIEYLYLEIVTGSRKREVARWTNVGGPIPVDGRPIDSISEAPISRINTEGLVKRIRQITNSPPDPDSEGSHELDGEEVEVVHNSAGHQSSTSPSHPPSKIFQSQIIPHTPRDLQPILSTIPTSLPPASPSSSTTRPALAPAVRPSPIPQPRNSPIVTSQHLQPVASSGRRREELSPFPFPSTQVLQQRENWPIQVTREEPNTENEGQDAVSRLF</sequence>
<feature type="region of interest" description="Disordered" evidence="1">
    <location>
        <begin position="162"/>
        <end position="182"/>
    </location>
</feature>
<accession>A0A9Q3CHT2</accession>
<feature type="compositionally biased region" description="Polar residues" evidence="1">
    <location>
        <begin position="232"/>
        <end position="245"/>
    </location>
</feature>
<evidence type="ECO:0000313" key="3">
    <source>
        <dbReference type="Proteomes" id="UP000765509"/>
    </source>
</evidence>
<dbReference type="EMBL" id="AVOT02008241">
    <property type="protein sequence ID" value="MBW0485594.1"/>
    <property type="molecule type" value="Genomic_DNA"/>
</dbReference>
<dbReference type="Proteomes" id="UP000765509">
    <property type="component" value="Unassembled WGS sequence"/>
</dbReference>
<name>A0A9Q3CHT2_9BASI</name>